<dbReference type="SUPFAM" id="SSF53474">
    <property type="entry name" value="alpha/beta-Hydrolases"/>
    <property type="match status" value="1"/>
</dbReference>
<name>A0A6J6S716_9ZZZZ</name>
<dbReference type="InterPro" id="IPR029058">
    <property type="entry name" value="AB_hydrolase_fold"/>
</dbReference>
<accession>A0A6J6S716</accession>
<evidence type="ECO:0000313" key="1">
    <source>
        <dbReference type="EMBL" id="CAB4730259.1"/>
    </source>
</evidence>
<organism evidence="1">
    <name type="scientific">freshwater metagenome</name>
    <dbReference type="NCBI Taxonomy" id="449393"/>
    <lineage>
        <taxon>unclassified sequences</taxon>
        <taxon>metagenomes</taxon>
        <taxon>ecological metagenomes</taxon>
    </lineage>
</organism>
<sequence>MHGHGVGAAIAQVEAANFDDVHGLVLMSWADTNASQRAFEEAGQQSVACLSGASYASYGATDGDFQSLLFSSAIARVLSAATALRNSVPCGDVTSLAPLLAASVLTTHQIEVPVLLLFGDEDALNRPGAAEEQAGRFDSSPSVTTTTFAHTGSALPLEKSAPQVRASVLRWLAQQ</sequence>
<proteinExistence type="predicted"/>
<gene>
    <name evidence="1" type="ORF">UFOPK2579_02530</name>
</gene>
<dbReference type="Gene3D" id="3.40.50.1820">
    <property type="entry name" value="alpha/beta hydrolase"/>
    <property type="match status" value="1"/>
</dbReference>
<dbReference type="AlphaFoldDB" id="A0A6J6S716"/>
<protein>
    <submittedName>
        <fullName evidence="1">Unannotated protein</fullName>
    </submittedName>
</protein>
<dbReference type="EMBL" id="CAEZXR010000384">
    <property type="protein sequence ID" value="CAB4730259.1"/>
    <property type="molecule type" value="Genomic_DNA"/>
</dbReference>
<reference evidence="1" key="1">
    <citation type="submission" date="2020-05" db="EMBL/GenBank/DDBJ databases">
        <authorList>
            <person name="Chiriac C."/>
            <person name="Salcher M."/>
            <person name="Ghai R."/>
            <person name="Kavagutti S V."/>
        </authorList>
    </citation>
    <scope>NUCLEOTIDE SEQUENCE</scope>
</reference>